<evidence type="ECO:0000313" key="3">
    <source>
        <dbReference type="Proteomes" id="UP001224775"/>
    </source>
</evidence>
<dbReference type="AlphaFoldDB" id="A0AAD8YLH7"/>
<dbReference type="PANTHER" id="PTHR36018">
    <property type="entry name" value="OS09G0481800 PROTEIN"/>
    <property type="match status" value="1"/>
</dbReference>
<keyword evidence="3" id="KW-1185">Reference proteome</keyword>
<dbReference type="EMBL" id="JATAAI010000002">
    <property type="protein sequence ID" value="KAK1747709.1"/>
    <property type="molecule type" value="Genomic_DNA"/>
</dbReference>
<keyword evidence="1" id="KW-0732">Signal</keyword>
<reference evidence="2" key="1">
    <citation type="submission" date="2023-06" db="EMBL/GenBank/DDBJ databases">
        <title>Survivors Of The Sea: Transcriptome response of Skeletonema marinoi to long-term dormancy.</title>
        <authorList>
            <person name="Pinder M.I.M."/>
            <person name="Kourtchenko O."/>
            <person name="Robertson E.K."/>
            <person name="Larsson T."/>
            <person name="Maumus F."/>
            <person name="Osuna-Cruz C.M."/>
            <person name="Vancaester E."/>
            <person name="Stenow R."/>
            <person name="Vandepoele K."/>
            <person name="Ploug H."/>
            <person name="Bruchert V."/>
            <person name="Godhe A."/>
            <person name="Topel M."/>
        </authorList>
    </citation>
    <scope>NUCLEOTIDE SEQUENCE</scope>
    <source>
        <strain evidence="2">R05AC</strain>
    </source>
</reference>
<gene>
    <name evidence="2" type="ORF">QTG54_001672</name>
</gene>
<sequence>MPSCHSGMLKFVLPLSAAFHAVATHKPIIRTHLMSSWDDFSYDDDDELLDSGVDADFKAADENDDPVAKAMAGQALEHLKLWDGEPIDVPVGSQLELSEENVQGVLAACRQEIGTMFGYQAENRGVGITGGVDYVDLDGPTEVSVYPSRGSFEGRFWHQRPTVLTRVGAYLMGRIPEIVDVVVEDEYELTMRLMTQQYWIN</sequence>
<proteinExistence type="predicted"/>
<feature type="signal peptide" evidence="1">
    <location>
        <begin position="1"/>
        <end position="23"/>
    </location>
</feature>
<name>A0AAD8YLH7_9STRA</name>
<dbReference type="Proteomes" id="UP001224775">
    <property type="component" value="Unassembled WGS sequence"/>
</dbReference>
<organism evidence="2 3">
    <name type="scientific">Skeletonema marinoi</name>
    <dbReference type="NCBI Taxonomy" id="267567"/>
    <lineage>
        <taxon>Eukaryota</taxon>
        <taxon>Sar</taxon>
        <taxon>Stramenopiles</taxon>
        <taxon>Ochrophyta</taxon>
        <taxon>Bacillariophyta</taxon>
        <taxon>Coscinodiscophyceae</taxon>
        <taxon>Thalassiosirophycidae</taxon>
        <taxon>Thalassiosirales</taxon>
        <taxon>Skeletonemataceae</taxon>
        <taxon>Skeletonema</taxon>
        <taxon>Skeletonema marinoi-dohrnii complex</taxon>
    </lineage>
</organism>
<evidence type="ECO:0000256" key="1">
    <source>
        <dbReference type="SAM" id="SignalP"/>
    </source>
</evidence>
<dbReference type="PANTHER" id="PTHR36018:SF1">
    <property type="entry name" value="OS09G0481800 PROTEIN"/>
    <property type="match status" value="1"/>
</dbReference>
<feature type="chain" id="PRO_5042257281" evidence="1">
    <location>
        <begin position="24"/>
        <end position="201"/>
    </location>
</feature>
<comment type="caution">
    <text evidence="2">The sequence shown here is derived from an EMBL/GenBank/DDBJ whole genome shotgun (WGS) entry which is preliminary data.</text>
</comment>
<evidence type="ECO:0000313" key="2">
    <source>
        <dbReference type="EMBL" id="KAK1747709.1"/>
    </source>
</evidence>
<protein>
    <submittedName>
        <fullName evidence="2">Uncharacterized protein</fullName>
    </submittedName>
</protein>
<accession>A0AAD8YLH7</accession>